<evidence type="ECO:0000313" key="2">
    <source>
        <dbReference type="EMBL" id="KAK3018204.1"/>
    </source>
</evidence>
<keyword evidence="1" id="KW-1133">Transmembrane helix</keyword>
<evidence type="ECO:0000256" key="1">
    <source>
        <dbReference type="SAM" id="Phobius"/>
    </source>
</evidence>
<evidence type="ECO:0000313" key="3">
    <source>
        <dbReference type="Proteomes" id="UP001188597"/>
    </source>
</evidence>
<comment type="caution">
    <text evidence="2">The sequence shown here is derived from an EMBL/GenBank/DDBJ whole genome shotgun (WGS) entry which is preliminary data.</text>
</comment>
<dbReference type="AlphaFoldDB" id="A0AA88W1M1"/>
<reference evidence="2" key="1">
    <citation type="submission" date="2022-12" db="EMBL/GenBank/DDBJ databases">
        <title>Draft genome assemblies for two species of Escallonia (Escalloniales).</title>
        <authorList>
            <person name="Chanderbali A."/>
            <person name="Dervinis C."/>
            <person name="Anghel I."/>
            <person name="Soltis D."/>
            <person name="Soltis P."/>
            <person name="Zapata F."/>
        </authorList>
    </citation>
    <scope>NUCLEOTIDE SEQUENCE</scope>
    <source>
        <strain evidence="2">UCBG64.0493</strain>
        <tissue evidence="2">Leaf</tissue>
    </source>
</reference>
<keyword evidence="1" id="KW-0812">Transmembrane</keyword>
<name>A0AA88W1M1_9ASTE</name>
<dbReference type="EMBL" id="JAVXUP010000950">
    <property type="protein sequence ID" value="KAK3018204.1"/>
    <property type="molecule type" value="Genomic_DNA"/>
</dbReference>
<keyword evidence="3" id="KW-1185">Reference proteome</keyword>
<organism evidence="2 3">
    <name type="scientific">Escallonia herrerae</name>
    <dbReference type="NCBI Taxonomy" id="1293975"/>
    <lineage>
        <taxon>Eukaryota</taxon>
        <taxon>Viridiplantae</taxon>
        <taxon>Streptophyta</taxon>
        <taxon>Embryophyta</taxon>
        <taxon>Tracheophyta</taxon>
        <taxon>Spermatophyta</taxon>
        <taxon>Magnoliopsida</taxon>
        <taxon>eudicotyledons</taxon>
        <taxon>Gunneridae</taxon>
        <taxon>Pentapetalae</taxon>
        <taxon>asterids</taxon>
        <taxon>campanulids</taxon>
        <taxon>Escalloniales</taxon>
        <taxon>Escalloniaceae</taxon>
        <taxon>Escallonia</taxon>
    </lineage>
</organism>
<protein>
    <submittedName>
        <fullName evidence="2">Uncharacterized protein</fullName>
    </submittedName>
</protein>
<proteinExistence type="predicted"/>
<gene>
    <name evidence="2" type="ORF">RJ639_002897</name>
</gene>
<keyword evidence="1" id="KW-0472">Membrane</keyword>
<accession>A0AA88W1M1</accession>
<sequence>MFDIPVLHEQLHLGSLLGSIIVIAGLYLLLWGKNKEMKDCAAKVAQATEEIKDQEIQFQARGEVVHGVAVRLALSVDLHWLNPEG</sequence>
<feature type="transmembrane region" description="Helical" evidence="1">
    <location>
        <begin position="12"/>
        <end position="30"/>
    </location>
</feature>
<dbReference type="Proteomes" id="UP001188597">
    <property type="component" value="Unassembled WGS sequence"/>
</dbReference>